<comment type="catalytic activity">
    <reaction evidence="1 5">
        <text>aldehydo-D-ribose 5-phosphate = D-ribulose 5-phosphate</text>
        <dbReference type="Rhea" id="RHEA:14657"/>
        <dbReference type="ChEBI" id="CHEBI:58121"/>
        <dbReference type="ChEBI" id="CHEBI:58273"/>
        <dbReference type="EC" id="5.3.1.6"/>
    </reaction>
</comment>
<dbReference type="FunFam" id="3.40.50.1360:FF:000001">
    <property type="entry name" value="Ribose-5-phosphate isomerase A"/>
    <property type="match status" value="1"/>
</dbReference>
<dbReference type="InterPro" id="IPR004788">
    <property type="entry name" value="Ribose5P_isomerase_type_A"/>
</dbReference>
<dbReference type="NCBIfam" id="TIGR00021">
    <property type="entry name" value="rpiA"/>
    <property type="match status" value="1"/>
</dbReference>
<evidence type="ECO:0000313" key="7">
    <source>
        <dbReference type="Proteomes" id="UP001283212"/>
    </source>
</evidence>
<comment type="subunit">
    <text evidence="5">Homodimer.</text>
</comment>
<keyword evidence="4 5" id="KW-0413">Isomerase</keyword>
<dbReference type="Gene3D" id="3.40.50.1360">
    <property type="match status" value="1"/>
</dbReference>
<reference evidence="6 7" key="1">
    <citation type="submission" date="2023-06" db="EMBL/GenBank/DDBJ databases">
        <title>Genome sequence of Methancorpusculaceae sp. Cs1.</title>
        <authorList>
            <person name="Protasov E."/>
            <person name="Platt K."/>
            <person name="Poehlein A."/>
            <person name="Daniel R."/>
            <person name="Brune A."/>
        </authorList>
    </citation>
    <scope>NUCLEOTIDE SEQUENCE [LARGE SCALE GENOMIC DNA]</scope>
    <source>
        <strain evidence="6 7">Cs1</strain>
    </source>
</reference>
<dbReference type="Gene3D" id="3.30.70.260">
    <property type="match status" value="1"/>
</dbReference>
<proteinExistence type="inferred from homology"/>
<dbReference type="Proteomes" id="UP001283212">
    <property type="component" value="Unassembled WGS sequence"/>
</dbReference>
<accession>A0AAE4MHH4</accession>
<dbReference type="CDD" id="cd01398">
    <property type="entry name" value="RPI_A"/>
    <property type="match status" value="1"/>
</dbReference>
<feature type="active site" description="Proton acceptor" evidence="5">
    <location>
        <position position="108"/>
    </location>
</feature>
<dbReference type="GO" id="GO:0005829">
    <property type="term" value="C:cytosol"/>
    <property type="evidence" value="ECO:0007669"/>
    <property type="project" value="TreeGrafter"/>
</dbReference>
<dbReference type="SUPFAM" id="SSF100950">
    <property type="entry name" value="NagB/RpiA/CoA transferase-like"/>
    <property type="match status" value="1"/>
</dbReference>
<comment type="caution">
    <text evidence="6">The sequence shown here is derived from an EMBL/GenBank/DDBJ whole genome shotgun (WGS) entry which is preliminary data.</text>
</comment>
<dbReference type="RefSeq" id="WP_338096852.1">
    <property type="nucleotide sequence ID" value="NZ_JAWDKB010000007.1"/>
</dbReference>
<dbReference type="GO" id="GO:0009052">
    <property type="term" value="P:pentose-phosphate shunt, non-oxidative branch"/>
    <property type="evidence" value="ECO:0007669"/>
    <property type="project" value="UniProtKB-UniRule"/>
</dbReference>
<protein>
    <recommendedName>
        <fullName evidence="5">Ribose-5-phosphate isomerase A</fullName>
        <ecNumber evidence="5">5.3.1.6</ecNumber>
    </recommendedName>
    <alternativeName>
        <fullName evidence="5">Phosphoriboisomerase A</fullName>
        <shortName evidence="5">PRI</shortName>
    </alternativeName>
</protein>
<dbReference type="SUPFAM" id="SSF75445">
    <property type="entry name" value="D-ribose-5-phosphate isomerase (RpiA), lid domain"/>
    <property type="match status" value="1"/>
</dbReference>
<evidence type="ECO:0000313" key="6">
    <source>
        <dbReference type="EMBL" id="MDV0444356.1"/>
    </source>
</evidence>
<dbReference type="AlphaFoldDB" id="A0AAE4MHH4"/>
<keyword evidence="7" id="KW-1185">Reference proteome</keyword>
<dbReference type="NCBIfam" id="NF001924">
    <property type="entry name" value="PRK00702.1"/>
    <property type="match status" value="1"/>
</dbReference>
<dbReference type="EC" id="5.3.1.6" evidence="5"/>
<comment type="function">
    <text evidence="5">Catalyzes the reversible conversion of ribose-5-phosphate to ribulose 5-phosphate.</text>
</comment>
<dbReference type="GO" id="GO:0004751">
    <property type="term" value="F:ribose-5-phosphate isomerase activity"/>
    <property type="evidence" value="ECO:0007669"/>
    <property type="project" value="UniProtKB-UniRule"/>
</dbReference>
<feature type="binding site" evidence="5">
    <location>
        <position position="126"/>
    </location>
    <ligand>
        <name>substrate</name>
    </ligand>
</feature>
<feature type="binding site" evidence="5">
    <location>
        <begin position="86"/>
        <end position="89"/>
    </location>
    <ligand>
        <name>substrate</name>
    </ligand>
</feature>
<evidence type="ECO:0000256" key="2">
    <source>
        <dbReference type="ARBA" id="ARBA00008088"/>
    </source>
</evidence>
<dbReference type="HAMAP" id="MF_00170">
    <property type="entry name" value="Rib_5P_isom_A"/>
    <property type="match status" value="1"/>
</dbReference>
<comment type="pathway">
    <text evidence="5">Carbohydrate degradation; pentose phosphate pathway; D-ribose 5-phosphate from D-ribulose 5-phosphate (non-oxidative stage): step 1/1.</text>
</comment>
<dbReference type="PANTHER" id="PTHR11934">
    <property type="entry name" value="RIBOSE-5-PHOSPHATE ISOMERASE"/>
    <property type="match status" value="1"/>
</dbReference>
<dbReference type="InterPro" id="IPR037171">
    <property type="entry name" value="NagB/RpiA_transferase-like"/>
</dbReference>
<name>A0AAE4MHH4_9EURY</name>
<sequence>MSDPVVEAKRDAGIRAADMVKDGMVVGLGTGSTVFFAMERLGERIRSENLHIFGVPTSNQTAMRAEEYGIPLTTLTLHPKLDLAIDGADQVDPKKRMIKGRGAAHLREKVVADAANQFVVVIDAGKEVAGLDAAVPIEVLPFAYGSVVRRLQELGGEPVMRNGVKKDGPVISDNGNYVIDCAFGAVADPAGLETAINAIPGVLGNGIFARMTEKTVVIVGGRK</sequence>
<dbReference type="InterPro" id="IPR020672">
    <property type="entry name" value="Ribose5P_isomerase_typA_subgr"/>
</dbReference>
<organism evidence="6 7">
    <name type="scientific">Methanorbis rubei</name>
    <dbReference type="NCBI Taxonomy" id="3028300"/>
    <lineage>
        <taxon>Archaea</taxon>
        <taxon>Methanobacteriati</taxon>
        <taxon>Methanobacteriota</taxon>
        <taxon>Stenosarchaea group</taxon>
        <taxon>Methanomicrobia</taxon>
        <taxon>Methanomicrobiales</taxon>
        <taxon>Methanocorpusculaceae</taxon>
        <taxon>Methanorbis</taxon>
    </lineage>
</organism>
<dbReference type="FunFam" id="3.30.70.260:FF:000018">
    <property type="entry name" value="Ribose-5-phosphate isomerase A"/>
    <property type="match status" value="1"/>
</dbReference>
<evidence type="ECO:0000256" key="3">
    <source>
        <dbReference type="ARBA" id="ARBA00011881"/>
    </source>
</evidence>
<comment type="subunit">
    <text evidence="3">Homotetramer.</text>
</comment>
<evidence type="ECO:0000256" key="1">
    <source>
        <dbReference type="ARBA" id="ARBA00001713"/>
    </source>
</evidence>
<evidence type="ECO:0000256" key="5">
    <source>
        <dbReference type="HAMAP-Rule" id="MF_00170"/>
    </source>
</evidence>
<dbReference type="Pfam" id="PF06026">
    <property type="entry name" value="Rib_5-P_isom_A"/>
    <property type="match status" value="1"/>
</dbReference>
<dbReference type="EMBL" id="JAWDKB010000007">
    <property type="protein sequence ID" value="MDV0444356.1"/>
    <property type="molecule type" value="Genomic_DNA"/>
</dbReference>
<comment type="similarity">
    <text evidence="2 5">Belongs to the ribose 5-phosphate isomerase family.</text>
</comment>
<gene>
    <name evidence="5 6" type="primary">rpiA</name>
    <name evidence="6" type="ORF">McpCs1_17640</name>
</gene>
<feature type="binding site" evidence="5">
    <location>
        <begin position="99"/>
        <end position="102"/>
    </location>
    <ligand>
        <name>substrate</name>
    </ligand>
</feature>
<dbReference type="GO" id="GO:0006014">
    <property type="term" value="P:D-ribose metabolic process"/>
    <property type="evidence" value="ECO:0007669"/>
    <property type="project" value="TreeGrafter"/>
</dbReference>
<feature type="binding site" evidence="5">
    <location>
        <begin position="30"/>
        <end position="33"/>
    </location>
    <ligand>
        <name>substrate</name>
    </ligand>
</feature>
<evidence type="ECO:0000256" key="4">
    <source>
        <dbReference type="ARBA" id="ARBA00023235"/>
    </source>
</evidence>
<dbReference type="PANTHER" id="PTHR11934:SF0">
    <property type="entry name" value="RIBOSE-5-PHOSPHATE ISOMERASE"/>
    <property type="match status" value="1"/>
</dbReference>